<name>A0A0F9NIJ9_9ZZZZ</name>
<keyword evidence="1" id="KW-1133">Transmembrane helix</keyword>
<comment type="caution">
    <text evidence="2">The sequence shown here is derived from an EMBL/GenBank/DDBJ whole genome shotgun (WGS) entry which is preliminary data.</text>
</comment>
<feature type="transmembrane region" description="Helical" evidence="1">
    <location>
        <begin position="12"/>
        <end position="34"/>
    </location>
</feature>
<reference evidence="2" key="1">
    <citation type="journal article" date="2015" name="Nature">
        <title>Complex archaea that bridge the gap between prokaryotes and eukaryotes.</title>
        <authorList>
            <person name="Spang A."/>
            <person name="Saw J.H."/>
            <person name="Jorgensen S.L."/>
            <person name="Zaremba-Niedzwiedzka K."/>
            <person name="Martijn J."/>
            <person name="Lind A.E."/>
            <person name="van Eijk R."/>
            <person name="Schleper C."/>
            <person name="Guy L."/>
            <person name="Ettema T.J."/>
        </authorList>
    </citation>
    <scope>NUCLEOTIDE SEQUENCE</scope>
</reference>
<evidence type="ECO:0000256" key="1">
    <source>
        <dbReference type="SAM" id="Phobius"/>
    </source>
</evidence>
<proteinExistence type="predicted"/>
<dbReference type="AlphaFoldDB" id="A0A0F9NIJ9"/>
<sequence length="100" mass="11042">MTGSSRRSVGSVVAKVLYIIAVLIALGVTLELVLTIFIEPGDTLDFMFGLMETRFLPSTLTALIGMWSLAYLKWPPIWLQLLCVPMAGWGAYALMQFTTL</sequence>
<accession>A0A0F9NIJ9</accession>
<dbReference type="EMBL" id="LAZR01003347">
    <property type="protein sequence ID" value="KKN19320.1"/>
    <property type="molecule type" value="Genomic_DNA"/>
</dbReference>
<feature type="transmembrane region" description="Helical" evidence="1">
    <location>
        <begin position="55"/>
        <end position="71"/>
    </location>
</feature>
<organism evidence="2">
    <name type="scientific">marine sediment metagenome</name>
    <dbReference type="NCBI Taxonomy" id="412755"/>
    <lineage>
        <taxon>unclassified sequences</taxon>
        <taxon>metagenomes</taxon>
        <taxon>ecological metagenomes</taxon>
    </lineage>
</organism>
<keyword evidence="1" id="KW-0812">Transmembrane</keyword>
<feature type="transmembrane region" description="Helical" evidence="1">
    <location>
        <begin position="77"/>
        <end position="95"/>
    </location>
</feature>
<gene>
    <name evidence="2" type="ORF">LCGC14_0946980</name>
</gene>
<evidence type="ECO:0000313" key="2">
    <source>
        <dbReference type="EMBL" id="KKN19320.1"/>
    </source>
</evidence>
<protein>
    <submittedName>
        <fullName evidence="2">Uncharacterized protein</fullName>
    </submittedName>
</protein>
<keyword evidence="1" id="KW-0472">Membrane</keyword>